<keyword evidence="5 7" id="KW-1133">Transmembrane helix</keyword>
<evidence type="ECO:0000256" key="7">
    <source>
        <dbReference type="RuleBase" id="RU363032"/>
    </source>
</evidence>
<dbReference type="PANTHER" id="PTHR30151:SF20">
    <property type="entry name" value="ABC TRANSPORTER PERMEASE PROTEIN HI_0355-RELATED"/>
    <property type="match status" value="1"/>
</dbReference>
<feature type="transmembrane region" description="Helical" evidence="7">
    <location>
        <begin position="126"/>
        <end position="146"/>
    </location>
</feature>
<comment type="subcellular location">
    <subcellularLocation>
        <location evidence="1 7">Cell membrane</location>
        <topology evidence="1 7">Multi-pass membrane protein</topology>
    </subcellularLocation>
</comment>
<evidence type="ECO:0000313" key="9">
    <source>
        <dbReference type="EMBL" id="GKY90098.1"/>
    </source>
</evidence>
<dbReference type="Proteomes" id="UP001144205">
    <property type="component" value="Unassembled WGS sequence"/>
</dbReference>
<evidence type="ECO:0000256" key="5">
    <source>
        <dbReference type="ARBA" id="ARBA00022989"/>
    </source>
</evidence>
<feature type="domain" description="ABC transmembrane type-1" evidence="8">
    <location>
        <begin position="56"/>
        <end position="244"/>
    </location>
</feature>
<feature type="transmembrane region" description="Helical" evidence="7">
    <location>
        <begin position="167"/>
        <end position="200"/>
    </location>
</feature>
<evidence type="ECO:0000313" key="10">
    <source>
        <dbReference type="Proteomes" id="UP001144205"/>
    </source>
</evidence>
<evidence type="ECO:0000256" key="3">
    <source>
        <dbReference type="ARBA" id="ARBA00022475"/>
    </source>
</evidence>
<accession>A0ABQ5LYP0</accession>
<evidence type="ECO:0000256" key="1">
    <source>
        <dbReference type="ARBA" id="ARBA00004651"/>
    </source>
</evidence>
<gene>
    <name evidence="9" type="ORF">STA1M1_39670</name>
</gene>
<evidence type="ECO:0000256" key="4">
    <source>
        <dbReference type="ARBA" id="ARBA00022692"/>
    </source>
</evidence>
<feature type="transmembrane region" description="Helical" evidence="7">
    <location>
        <begin position="220"/>
        <end position="240"/>
    </location>
</feature>
<dbReference type="InterPro" id="IPR035906">
    <property type="entry name" value="MetI-like_sf"/>
</dbReference>
<keyword evidence="10" id="KW-1185">Reference proteome</keyword>
<feature type="transmembrane region" description="Helical" evidence="7">
    <location>
        <begin position="68"/>
        <end position="88"/>
    </location>
</feature>
<dbReference type="EMBL" id="BROH01000018">
    <property type="protein sequence ID" value="GKY90098.1"/>
    <property type="molecule type" value="Genomic_DNA"/>
</dbReference>
<dbReference type="CDD" id="cd06261">
    <property type="entry name" value="TM_PBP2"/>
    <property type="match status" value="1"/>
</dbReference>
<keyword evidence="3" id="KW-1003">Cell membrane</keyword>
<sequence>MTQSLWYRIGLPVGVFVIFVAIWQILSVTGTLNPVTFPSPLEITIAFGELVTRGYFWDATRITLLETLLGFIIGAALGLVIGALTGTFRTFRTAFYPFVVAFQNTPRVALAPIFLTWFGFGITSKVVMAAVICFFPVVINTVAGIAGVDENAKTLFRSLGASKAQTFFRLTLPGASAMAFAGIKTALTLALLGAIVGEFVGASEGLGVLIKELNFQLEVAMGFAVVIFLAVIGLVLYGLIELLEKRLITWARD</sequence>
<proteinExistence type="inferred from homology"/>
<evidence type="ECO:0000259" key="8">
    <source>
        <dbReference type="PROSITE" id="PS50928"/>
    </source>
</evidence>
<dbReference type="Pfam" id="PF00528">
    <property type="entry name" value="BPD_transp_1"/>
    <property type="match status" value="1"/>
</dbReference>
<dbReference type="SUPFAM" id="SSF161098">
    <property type="entry name" value="MetI-like"/>
    <property type="match status" value="1"/>
</dbReference>
<dbReference type="RefSeq" id="WP_281843993.1">
    <property type="nucleotide sequence ID" value="NZ_BROH01000018.1"/>
</dbReference>
<feature type="transmembrane region" description="Helical" evidence="7">
    <location>
        <begin position="95"/>
        <end position="120"/>
    </location>
</feature>
<protein>
    <submittedName>
        <fullName evidence="9">Membrane protein</fullName>
    </submittedName>
</protein>
<dbReference type="PROSITE" id="PS50928">
    <property type="entry name" value="ABC_TM1"/>
    <property type="match status" value="1"/>
</dbReference>
<reference evidence="9" key="1">
    <citation type="journal article" date="2023" name="Int. J. Syst. Evol. Microbiol.">
        <title>Sinisalibacter aestuarii sp. nov., isolated from estuarine sediment of the Arakawa River.</title>
        <authorList>
            <person name="Arafat S.T."/>
            <person name="Hirano S."/>
            <person name="Sato A."/>
            <person name="Takeuchi K."/>
            <person name="Yasuda T."/>
            <person name="Terahara T."/>
            <person name="Hamada M."/>
            <person name="Kobayashi T."/>
        </authorList>
    </citation>
    <scope>NUCLEOTIDE SEQUENCE</scope>
    <source>
        <strain evidence="9">B-399</strain>
    </source>
</reference>
<name>A0ABQ5LYP0_9RHOB</name>
<organism evidence="9 10">
    <name type="scientific">Sinisalibacter aestuarii</name>
    <dbReference type="NCBI Taxonomy" id="2949426"/>
    <lineage>
        <taxon>Bacteria</taxon>
        <taxon>Pseudomonadati</taxon>
        <taxon>Pseudomonadota</taxon>
        <taxon>Alphaproteobacteria</taxon>
        <taxon>Rhodobacterales</taxon>
        <taxon>Roseobacteraceae</taxon>
        <taxon>Sinisalibacter</taxon>
    </lineage>
</organism>
<dbReference type="Gene3D" id="1.10.3720.10">
    <property type="entry name" value="MetI-like"/>
    <property type="match status" value="1"/>
</dbReference>
<comment type="caution">
    <text evidence="9">The sequence shown here is derived from an EMBL/GenBank/DDBJ whole genome shotgun (WGS) entry which is preliminary data.</text>
</comment>
<keyword evidence="6 7" id="KW-0472">Membrane</keyword>
<dbReference type="PANTHER" id="PTHR30151">
    <property type="entry name" value="ALKANE SULFONATE ABC TRANSPORTER-RELATED, MEMBRANE SUBUNIT"/>
    <property type="match status" value="1"/>
</dbReference>
<feature type="transmembrane region" description="Helical" evidence="7">
    <location>
        <begin position="5"/>
        <end position="26"/>
    </location>
</feature>
<keyword evidence="4 7" id="KW-0812">Transmembrane</keyword>
<comment type="similarity">
    <text evidence="7">Belongs to the binding-protein-dependent transport system permease family.</text>
</comment>
<evidence type="ECO:0000256" key="2">
    <source>
        <dbReference type="ARBA" id="ARBA00022448"/>
    </source>
</evidence>
<dbReference type="InterPro" id="IPR000515">
    <property type="entry name" value="MetI-like"/>
</dbReference>
<evidence type="ECO:0000256" key="6">
    <source>
        <dbReference type="ARBA" id="ARBA00023136"/>
    </source>
</evidence>
<keyword evidence="2 7" id="KW-0813">Transport</keyword>